<dbReference type="GO" id="GO:0045892">
    <property type="term" value="P:negative regulation of DNA-templated transcription"/>
    <property type="evidence" value="ECO:0007669"/>
    <property type="project" value="InterPro"/>
</dbReference>
<keyword evidence="6" id="KW-1185">Reference proteome</keyword>
<accession>A0AAE2SD42</accession>
<keyword evidence="4" id="KW-0804">Transcription</keyword>
<proteinExistence type="inferred from homology"/>
<dbReference type="GO" id="GO:0003677">
    <property type="term" value="F:DNA binding"/>
    <property type="evidence" value="ECO:0007669"/>
    <property type="project" value="UniProtKB-KW"/>
</dbReference>
<evidence type="ECO:0000256" key="3">
    <source>
        <dbReference type="ARBA" id="ARBA00023125"/>
    </source>
</evidence>
<evidence type="ECO:0000313" key="6">
    <source>
        <dbReference type="Proteomes" id="UP000634206"/>
    </source>
</evidence>
<evidence type="ECO:0000313" key="5">
    <source>
        <dbReference type="EMBL" id="MBK1854335.1"/>
    </source>
</evidence>
<dbReference type="InterPro" id="IPR005650">
    <property type="entry name" value="BlaI_family"/>
</dbReference>
<keyword evidence="3" id="KW-0238">DNA-binding</keyword>
<dbReference type="Pfam" id="PF03965">
    <property type="entry name" value="Penicillinase_R"/>
    <property type="match status" value="1"/>
</dbReference>
<gene>
    <name evidence="5" type="ORF">JIN83_05165</name>
</gene>
<evidence type="ECO:0000256" key="1">
    <source>
        <dbReference type="ARBA" id="ARBA00011046"/>
    </source>
</evidence>
<organism evidence="5 6">
    <name type="scientific">Oceaniferula flava</name>
    <dbReference type="NCBI Taxonomy" id="2800421"/>
    <lineage>
        <taxon>Bacteria</taxon>
        <taxon>Pseudomonadati</taxon>
        <taxon>Verrucomicrobiota</taxon>
        <taxon>Verrucomicrobiia</taxon>
        <taxon>Verrucomicrobiales</taxon>
        <taxon>Verrucomicrobiaceae</taxon>
        <taxon>Oceaniferula</taxon>
    </lineage>
</organism>
<name>A0AAE2SD42_9BACT</name>
<evidence type="ECO:0000256" key="4">
    <source>
        <dbReference type="ARBA" id="ARBA00023163"/>
    </source>
</evidence>
<dbReference type="EMBL" id="JAENIG010000002">
    <property type="protein sequence ID" value="MBK1854335.1"/>
    <property type="molecule type" value="Genomic_DNA"/>
</dbReference>
<evidence type="ECO:0000256" key="2">
    <source>
        <dbReference type="ARBA" id="ARBA00023015"/>
    </source>
</evidence>
<comment type="similarity">
    <text evidence="1">Belongs to the BlaI transcriptional regulatory family.</text>
</comment>
<keyword evidence="2" id="KW-0805">Transcription regulation</keyword>
<protein>
    <submittedName>
        <fullName evidence="5">BlaI/MecI/CopY family transcriptional regulator</fullName>
    </submittedName>
</protein>
<dbReference type="Gene3D" id="1.10.10.10">
    <property type="entry name" value="Winged helix-like DNA-binding domain superfamily/Winged helix DNA-binding domain"/>
    <property type="match status" value="1"/>
</dbReference>
<reference evidence="5" key="1">
    <citation type="submission" date="2021-01" db="EMBL/GenBank/DDBJ databases">
        <title>Modified the classification status of verrucomicrobia.</title>
        <authorList>
            <person name="Feng X."/>
        </authorList>
    </citation>
    <scope>NUCLEOTIDE SEQUENCE</scope>
    <source>
        <strain evidence="5">5K15</strain>
    </source>
</reference>
<dbReference type="InterPro" id="IPR036390">
    <property type="entry name" value="WH_DNA-bd_sf"/>
</dbReference>
<comment type="caution">
    <text evidence="5">The sequence shown here is derived from an EMBL/GenBank/DDBJ whole genome shotgun (WGS) entry which is preliminary data.</text>
</comment>
<dbReference type="AlphaFoldDB" id="A0AAE2SD42"/>
<dbReference type="Proteomes" id="UP000634206">
    <property type="component" value="Unassembled WGS sequence"/>
</dbReference>
<dbReference type="InterPro" id="IPR036388">
    <property type="entry name" value="WH-like_DNA-bd_sf"/>
</dbReference>
<sequence length="114" mass="12781">MFLIHEVGEMSVQQLQERLDPPATEAGARRLMGILYKKGVVRMHKDGRKKIYSPVESSLDTGIKALRDVLSSFFKGSPSLGISKLLDTDASKYSDKELDAIEDALTEIRKRNKD</sequence>
<dbReference type="SUPFAM" id="SSF46785">
    <property type="entry name" value="Winged helix' DNA-binding domain"/>
    <property type="match status" value="1"/>
</dbReference>